<dbReference type="RefSeq" id="WP_090558898.1">
    <property type="nucleotide sequence ID" value="NZ_FNRA01000010.1"/>
</dbReference>
<feature type="domain" description="PPIase FKBP-type" evidence="8">
    <location>
        <begin position="74"/>
        <end position="157"/>
    </location>
</feature>
<dbReference type="PROSITE" id="PS51257">
    <property type="entry name" value="PROKAR_LIPOPROTEIN"/>
    <property type="match status" value="1"/>
</dbReference>
<dbReference type="EC" id="5.2.1.8" evidence="6"/>
<dbReference type="EMBL" id="FNRA01000010">
    <property type="protein sequence ID" value="SEB10469.1"/>
    <property type="molecule type" value="Genomic_DNA"/>
</dbReference>
<keyword evidence="10" id="KW-1185">Reference proteome</keyword>
<evidence type="ECO:0000256" key="2">
    <source>
        <dbReference type="ARBA" id="ARBA00006577"/>
    </source>
</evidence>
<keyword evidence="3 5" id="KW-0697">Rotamase</keyword>
<evidence type="ECO:0000256" key="5">
    <source>
        <dbReference type="PROSITE-ProRule" id="PRU00277"/>
    </source>
</evidence>
<reference evidence="9 10" key="1">
    <citation type="submission" date="2016-10" db="EMBL/GenBank/DDBJ databases">
        <authorList>
            <person name="de Groot N.N."/>
        </authorList>
    </citation>
    <scope>NUCLEOTIDE SEQUENCE [LARGE SCALE GENOMIC DNA]</scope>
    <source>
        <strain evidence="9 10">DSM 19033</strain>
    </source>
</reference>
<evidence type="ECO:0000256" key="4">
    <source>
        <dbReference type="ARBA" id="ARBA00023235"/>
    </source>
</evidence>
<comment type="similarity">
    <text evidence="2 6">Belongs to the FKBP-type PPIase family.</text>
</comment>
<feature type="chain" id="PRO_5011702477" description="Peptidyl-prolyl cis-trans isomerase" evidence="7">
    <location>
        <begin position="22"/>
        <end position="157"/>
    </location>
</feature>
<dbReference type="AlphaFoldDB" id="A0A1H4GLE9"/>
<dbReference type="GO" id="GO:0003755">
    <property type="term" value="F:peptidyl-prolyl cis-trans isomerase activity"/>
    <property type="evidence" value="ECO:0007669"/>
    <property type="project" value="UniProtKB-UniRule"/>
</dbReference>
<keyword evidence="4 5" id="KW-0413">Isomerase</keyword>
<dbReference type="STRING" id="425514.SAMN05443550_110177"/>
<evidence type="ECO:0000256" key="3">
    <source>
        <dbReference type="ARBA" id="ARBA00023110"/>
    </source>
</evidence>
<proteinExistence type="inferred from homology"/>
<evidence type="ECO:0000259" key="8">
    <source>
        <dbReference type="PROSITE" id="PS50059"/>
    </source>
</evidence>
<dbReference type="Pfam" id="PF00254">
    <property type="entry name" value="FKBP_C"/>
    <property type="match status" value="1"/>
</dbReference>
<accession>A0A1H4GLE9</accession>
<organism evidence="9 10">
    <name type="scientific">Pedobacter hartonius</name>
    <dbReference type="NCBI Taxonomy" id="425514"/>
    <lineage>
        <taxon>Bacteria</taxon>
        <taxon>Pseudomonadati</taxon>
        <taxon>Bacteroidota</taxon>
        <taxon>Sphingobacteriia</taxon>
        <taxon>Sphingobacteriales</taxon>
        <taxon>Sphingobacteriaceae</taxon>
        <taxon>Pedobacter</taxon>
    </lineage>
</organism>
<dbReference type="Gene3D" id="3.10.50.40">
    <property type="match status" value="1"/>
</dbReference>
<dbReference type="Proteomes" id="UP000198850">
    <property type="component" value="Unassembled WGS sequence"/>
</dbReference>
<evidence type="ECO:0000313" key="10">
    <source>
        <dbReference type="Proteomes" id="UP000198850"/>
    </source>
</evidence>
<gene>
    <name evidence="9" type="ORF">SAMN05443550_110177</name>
</gene>
<name>A0A1H4GLE9_9SPHI</name>
<evidence type="ECO:0000256" key="7">
    <source>
        <dbReference type="SAM" id="SignalP"/>
    </source>
</evidence>
<evidence type="ECO:0000256" key="6">
    <source>
        <dbReference type="RuleBase" id="RU003915"/>
    </source>
</evidence>
<sequence length="157" mass="16933">MKTFKHLLLLACVAISFTACSNKDKFDVDAQLRSDTTTIRKFITDNKIPALKDKSGIFYQVLEPGSGNVTYSASTSVTADYEGKLLSGLVFDSSKGTPLVFSLGGVITGWQIAIPYIQKGGKIRFIIPSYYGYANSSVGSIPANSILDFTVTLADVK</sequence>
<dbReference type="PANTHER" id="PTHR43811">
    <property type="entry name" value="FKBP-TYPE PEPTIDYL-PROLYL CIS-TRANS ISOMERASE FKPA"/>
    <property type="match status" value="1"/>
</dbReference>
<feature type="signal peptide" evidence="7">
    <location>
        <begin position="1"/>
        <end position="21"/>
    </location>
</feature>
<evidence type="ECO:0000256" key="1">
    <source>
        <dbReference type="ARBA" id="ARBA00000971"/>
    </source>
</evidence>
<dbReference type="OrthoDB" id="669809at2"/>
<evidence type="ECO:0000313" key="9">
    <source>
        <dbReference type="EMBL" id="SEB10469.1"/>
    </source>
</evidence>
<keyword evidence="7" id="KW-0732">Signal</keyword>
<dbReference type="InterPro" id="IPR001179">
    <property type="entry name" value="PPIase_FKBP_dom"/>
</dbReference>
<protein>
    <recommendedName>
        <fullName evidence="6">Peptidyl-prolyl cis-trans isomerase</fullName>
        <ecNumber evidence="6">5.2.1.8</ecNumber>
    </recommendedName>
</protein>
<dbReference type="PANTHER" id="PTHR43811:SF19">
    <property type="entry name" value="39 KDA FK506-BINDING NUCLEAR PROTEIN"/>
    <property type="match status" value="1"/>
</dbReference>
<dbReference type="SUPFAM" id="SSF54534">
    <property type="entry name" value="FKBP-like"/>
    <property type="match status" value="1"/>
</dbReference>
<dbReference type="PROSITE" id="PS50059">
    <property type="entry name" value="FKBP_PPIASE"/>
    <property type="match status" value="1"/>
</dbReference>
<dbReference type="InterPro" id="IPR046357">
    <property type="entry name" value="PPIase_dom_sf"/>
</dbReference>
<comment type="catalytic activity">
    <reaction evidence="1 5 6">
        <text>[protein]-peptidylproline (omega=180) = [protein]-peptidylproline (omega=0)</text>
        <dbReference type="Rhea" id="RHEA:16237"/>
        <dbReference type="Rhea" id="RHEA-COMP:10747"/>
        <dbReference type="Rhea" id="RHEA-COMP:10748"/>
        <dbReference type="ChEBI" id="CHEBI:83833"/>
        <dbReference type="ChEBI" id="CHEBI:83834"/>
        <dbReference type="EC" id="5.2.1.8"/>
    </reaction>
</comment>